<evidence type="ECO:0000256" key="1">
    <source>
        <dbReference type="SAM" id="MobiDB-lite"/>
    </source>
</evidence>
<feature type="region of interest" description="Disordered" evidence="1">
    <location>
        <begin position="25"/>
        <end position="69"/>
    </location>
</feature>
<evidence type="ECO:0000313" key="2">
    <source>
        <dbReference type="EMBL" id="KAG6646251.1"/>
    </source>
</evidence>
<accession>A0A8T1PXW3</accession>
<feature type="compositionally biased region" description="Basic and acidic residues" evidence="1">
    <location>
        <begin position="106"/>
        <end position="118"/>
    </location>
</feature>
<gene>
    <name evidence="2" type="ORF">CIPAW_08G181200</name>
</gene>
<organism evidence="2 3">
    <name type="scientific">Carya illinoinensis</name>
    <name type="common">Pecan</name>
    <dbReference type="NCBI Taxonomy" id="32201"/>
    <lineage>
        <taxon>Eukaryota</taxon>
        <taxon>Viridiplantae</taxon>
        <taxon>Streptophyta</taxon>
        <taxon>Embryophyta</taxon>
        <taxon>Tracheophyta</taxon>
        <taxon>Spermatophyta</taxon>
        <taxon>Magnoliopsida</taxon>
        <taxon>eudicotyledons</taxon>
        <taxon>Gunneridae</taxon>
        <taxon>Pentapetalae</taxon>
        <taxon>rosids</taxon>
        <taxon>fabids</taxon>
        <taxon>Fagales</taxon>
        <taxon>Juglandaceae</taxon>
        <taxon>Carya</taxon>
    </lineage>
</organism>
<name>A0A8T1PXW3_CARIL</name>
<keyword evidence="3" id="KW-1185">Reference proteome</keyword>
<proteinExistence type="predicted"/>
<dbReference type="EMBL" id="CM031816">
    <property type="protein sequence ID" value="KAG6646251.1"/>
    <property type="molecule type" value="Genomic_DNA"/>
</dbReference>
<dbReference type="AlphaFoldDB" id="A0A8T1PXW3"/>
<sequence>MTSNHYQTHNQTHSQNQNHISLKGIPGAMESHAGQEQCQEQRRREWRRGWQRGLGRGKIGQRETGGTQGWVARARWKGRREGVVGQGQGLGLDGRYSGVVGLRSHVERERERGREMKTRCPNSEGAREGGR</sequence>
<feature type="region of interest" description="Disordered" evidence="1">
    <location>
        <begin position="106"/>
        <end position="131"/>
    </location>
</feature>
<reference evidence="2" key="1">
    <citation type="submission" date="2020-12" db="EMBL/GenBank/DDBJ databases">
        <title>WGS assembly of Carya illinoinensis cv. Pawnee.</title>
        <authorList>
            <person name="Platts A."/>
            <person name="Shu S."/>
            <person name="Wright S."/>
            <person name="Barry K."/>
            <person name="Edger P."/>
            <person name="Pires J.C."/>
            <person name="Schmutz J."/>
        </authorList>
    </citation>
    <scope>NUCLEOTIDE SEQUENCE</scope>
    <source>
        <tissue evidence="2">Leaf</tissue>
    </source>
</reference>
<dbReference type="Proteomes" id="UP000811609">
    <property type="component" value="Chromosome 8"/>
</dbReference>
<protein>
    <submittedName>
        <fullName evidence="2">Uncharacterized protein</fullName>
    </submittedName>
</protein>
<evidence type="ECO:0000313" key="3">
    <source>
        <dbReference type="Proteomes" id="UP000811609"/>
    </source>
</evidence>
<comment type="caution">
    <text evidence="2">The sequence shown here is derived from an EMBL/GenBank/DDBJ whole genome shotgun (WGS) entry which is preliminary data.</text>
</comment>